<proteinExistence type="predicted"/>
<dbReference type="OrthoDB" id="424405at2759"/>
<organism evidence="3 4">
    <name type="scientific">Vitrella brassicaformis (strain CCMP3155)</name>
    <dbReference type="NCBI Taxonomy" id="1169540"/>
    <lineage>
        <taxon>Eukaryota</taxon>
        <taxon>Sar</taxon>
        <taxon>Alveolata</taxon>
        <taxon>Colpodellida</taxon>
        <taxon>Vitrellaceae</taxon>
        <taxon>Vitrella</taxon>
    </lineage>
</organism>
<reference evidence="3 4" key="1">
    <citation type="submission" date="2014-11" db="EMBL/GenBank/DDBJ databases">
        <authorList>
            <person name="Zhu J."/>
            <person name="Qi W."/>
            <person name="Song R."/>
        </authorList>
    </citation>
    <scope>NUCLEOTIDE SEQUENCE [LARGE SCALE GENOMIC DNA]</scope>
</reference>
<dbReference type="AlphaFoldDB" id="A0A0G4FZ98"/>
<dbReference type="Proteomes" id="UP000041254">
    <property type="component" value="Unassembled WGS sequence"/>
</dbReference>
<dbReference type="EMBL" id="CDMY01000531">
    <property type="protein sequence ID" value="CEM20848.1"/>
    <property type="molecule type" value="Genomic_DNA"/>
</dbReference>
<keyword evidence="4" id="KW-1185">Reference proteome</keyword>
<feature type="compositionally biased region" description="Basic and acidic residues" evidence="2">
    <location>
        <begin position="675"/>
        <end position="687"/>
    </location>
</feature>
<accession>A0A0G4FZ98</accession>
<evidence type="ECO:0000256" key="1">
    <source>
        <dbReference type="SAM" id="Coils"/>
    </source>
</evidence>
<dbReference type="InParanoid" id="A0A0G4FZ98"/>
<feature type="compositionally biased region" description="Polar residues" evidence="2">
    <location>
        <begin position="654"/>
        <end position="669"/>
    </location>
</feature>
<evidence type="ECO:0000313" key="4">
    <source>
        <dbReference type="Proteomes" id="UP000041254"/>
    </source>
</evidence>
<dbReference type="OMA" id="IERMCEN"/>
<sequence>MSGSDERRRTSGEEGLTSWEREGLAKAMENLLPTANLERILTQLLEKFAPLEQKIEELTNRVKEVEDAMSKTVDEEKIAGLADTVRKTDQALRLEVASCRDEAKRASETEQKLRLDVVGFSQQLDGFRGHMDVQDRILHEMQEGLRDKATLGELTLVETQIKACASKDALAKLEHKLNDFALVGTTEGLASSIQHLARRFDDYWRGPQIENSLQDVRDWVSEALNHYAKLDDTSKALRRMELGADETSKKMQQQFALLDEKHLNLQDRVTAVYVELNEDIQKRAHKTTVEDVRDELLLMAKESDLEALKEEAVPRIQFCVDSMQTFNDRINLQDSAIQRLDELLLDKASKYDIVVANAKVEQCMPKDKAYTELQRLSNRLDTICKRLDHFVESESERISQYKPSEEQTDAMGEFQEAINLKADKSDLIELHAVKANRIDVDQISVFQEQIQRQLEYLAVTSFGMARLTLAEAKPNESKMLRQQQRTQVLTQAEHLWHWIVNNQPPPNLAAIAGPAASPSPESSRRRLSALPASDQSTTSRAPSISMQPSPSPMGTGVPQTQAEFETPDVVASDLPPPSAPMHARPPTQSPSSLPHPPLSSSGGSRSLGATRTTWRTGRAQPAGGSASPSGGTGEGMQQAAATGLTVGSMAPSRAQRSTPVSRPTPSGLSSLGCKSELEERRRSRLESRLGVPMAGGDAQPPLSTVQGSGLRASGSGSGPPNPQVLTDRLTALQAEREGRGSPGRGSDGSSTARLPHI</sequence>
<name>A0A0G4FZ98_VITBC</name>
<feature type="compositionally biased region" description="Low complexity" evidence="2">
    <location>
        <begin position="508"/>
        <end position="521"/>
    </location>
</feature>
<feature type="region of interest" description="Disordered" evidence="2">
    <location>
        <begin position="507"/>
        <end position="757"/>
    </location>
</feature>
<dbReference type="PhylomeDB" id="A0A0G4FZ98"/>
<evidence type="ECO:0000256" key="2">
    <source>
        <dbReference type="SAM" id="MobiDB-lite"/>
    </source>
</evidence>
<dbReference type="VEuPathDB" id="CryptoDB:Vbra_16514"/>
<keyword evidence="1" id="KW-0175">Coiled coil</keyword>
<gene>
    <name evidence="3" type="ORF">Vbra_16514</name>
</gene>
<feature type="compositionally biased region" description="Low complexity" evidence="2">
    <location>
        <begin position="580"/>
        <end position="629"/>
    </location>
</feature>
<protein>
    <submittedName>
        <fullName evidence="3">Uncharacterized protein</fullName>
    </submittedName>
</protein>
<evidence type="ECO:0000313" key="3">
    <source>
        <dbReference type="EMBL" id="CEM20848.1"/>
    </source>
</evidence>
<feature type="compositionally biased region" description="Basic and acidic residues" evidence="2">
    <location>
        <begin position="1"/>
        <end position="12"/>
    </location>
</feature>
<feature type="region of interest" description="Disordered" evidence="2">
    <location>
        <begin position="1"/>
        <end position="20"/>
    </location>
</feature>
<feature type="coiled-coil region" evidence="1">
    <location>
        <begin position="41"/>
        <end position="75"/>
    </location>
</feature>